<feature type="compositionally biased region" description="Basic and acidic residues" evidence="12">
    <location>
        <begin position="352"/>
        <end position="362"/>
    </location>
</feature>
<evidence type="ECO:0000256" key="3">
    <source>
        <dbReference type="ARBA" id="ARBA00022737"/>
    </source>
</evidence>
<feature type="DNA-binding region" description="Homeobox" evidence="9">
    <location>
        <begin position="601"/>
        <end position="660"/>
    </location>
</feature>
<evidence type="ECO:0000259" key="13">
    <source>
        <dbReference type="PROSITE" id="PS50023"/>
    </source>
</evidence>
<dbReference type="Gene3D" id="1.10.10.60">
    <property type="entry name" value="Homeodomain-like"/>
    <property type="match status" value="1"/>
</dbReference>
<feature type="compositionally biased region" description="Polar residues" evidence="12">
    <location>
        <begin position="137"/>
        <end position="146"/>
    </location>
</feature>
<feature type="region of interest" description="Disordered" evidence="12">
    <location>
        <begin position="395"/>
        <end position="439"/>
    </location>
</feature>
<evidence type="ECO:0000313" key="16">
    <source>
        <dbReference type="Proteomes" id="UP000728185"/>
    </source>
</evidence>
<feature type="region of interest" description="Disordered" evidence="12">
    <location>
        <begin position="774"/>
        <end position="802"/>
    </location>
</feature>
<gene>
    <name evidence="15" type="ORF">FBUS_04079</name>
</gene>
<keyword evidence="4 10" id="KW-0862">Zinc</keyword>
<dbReference type="SUPFAM" id="SSF46689">
    <property type="entry name" value="Homeodomain-like"/>
    <property type="match status" value="1"/>
</dbReference>
<evidence type="ECO:0000256" key="2">
    <source>
        <dbReference type="ARBA" id="ARBA00022723"/>
    </source>
</evidence>
<evidence type="ECO:0000259" key="14">
    <source>
        <dbReference type="PROSITE" id="PS50071"/>
    </source>
</evidence>
<dbReference type="GO" id="GO:0000977">
    <property type="term" value="F:RNA polymerase II transcription regulatory region sequence-specific DNA binding"/>
    <property type="evidence" value="ECO:0007669"/>
    <property type="project" value="TreeGrafter"/>
</dbReference>
<evidence type="ECO:0000256" key="7">
    <source>
        <dbReference type="ARBA" id="ARBA00023155"/>
    </source>
</evidence>
<feature type="region of interest" description="Disordered" evidence="12">
    <location>
        <begin position="134"/>
        <end position="153"/>
    </location>
</feature>
<evidence type="ECO:0000256" key="6">
    <source>
        <dbReference type="ARBA" id="ARBA00023125"/>
    </source>
</evidence>
<dbReference type="GO" id="GO:0000981">
    <property type="term" value="F:DNA-binding transcription factor activity, RNA polymerase II-specific"/>
    <property type="evidence" value="ECO:0007669"/>
    <property type="project" value="InterPro"/>
</dbReference>
<keyword evidence="5 10" id="KW-0440">LIM domain</keyword>
<evidence type="ECO:0000313" key="15">
    <source>
        <dbReference type="EMBL" id="KAA0198712.1"/>
    </source>
</evidence>
<accession>A0A8E0VKK1</accession>
<dbReference type="GO" id="GO:0030182">
    <property type="term" value="P:neuron differentiation"/>
    <property type="evidence" value="ECO:0007669"/>
    <property type="project" value="TreeGrafter"/>
</dbReference>
<dbReference type="EMBL" id="LUCM01001554">
    <property type="protein sequence ID" value="KAA0198712.1"/>
    <property type="molecule type" value="Genomic_DNA"/>
</dbReference>
<dbReference type="Pfam" id="PF00412">
    <property type="entry name" value="LIM"/>
    <property type="match status" value="1"/>
</dbReference>
<dbReference type="PANTHER" id="PTHR24208:SF105">
    <property type="entry name" value="DLIM1"/>
    <property type="match status" value="1"/>
</dbReference>
<keyword evidence="6 9" id="KW-0238">DNA-binding</keyword>
<reference evidence="15" key="1">
    <citation type="submission" date="2019-05" db="EMBL/GenBank/DDBJ databases">
        <title>Annotation for the trematode Fasciolopsis buski.</title>
        <authorList>
            <person name="Choi Y.-J."/>
        </authorList>
    </citation>
    <scope>NUCLEOTIDE SEQUENCE</scope>
    <source>
        <strain evidence="15">HT</strain>
        <tissue evidence="15">Whole worm</tissue>
    </source>
</reference>
<comment type="caution">
    <text evidence="15">The sequence shown here is derived from an EMBL/GenBank/DDBJ whole genome shotgun (WGS) entry which is preliminary data.</text>
</comment>
<dbReference type="Pfam" id="PF00046">
    <property type="entry name" value="Homeodomain"/>
    <property type="match status" value="1"/>
</dbReference>
<organism evidence="15 16">
    <name type="scientific">Fasciolopsis buskii</name>
    <dbReference type="NCBI Taxonomy" id="27845"/>
    <lineage>
        <taxon>Eukaryota</taxon>
        <taxon>Metazoa</taxon>
        <taxon>Spiralia</taxon>
        <taxon>Lophotrochozoa</taxon>
        <taxon>Platyhelminthes</taxon>
        <taxon>Trematoda</taxon>
        <taxon>Digenea</taxon>
        <taxon>Plagiorchiida</taxon>
        <taxon>Echinostomata</taxon>
        <taxon>Echinostomatoidea</taxon>
        <taxon>Fasciolidae</taxon>
        <taxon>Fasciolopsis</taxon>
    </lineage>
</organism>
<dbReference type="InterPro" id="IPR001781">
    <property type="entry name" value="Znf_LIM"/>
</dbReference>
<evidence type="ECO:0000256" key="12">
    <source>
        <dbReference type="SAM" id="MobiDB-lite"/>
    </source>
</evidence>
<feature type="domain" description="Homeobox" evidence="14">
    <location>
        <begin position="599"/>
        <end position="659"/>
    </location>
</feature>
<feature type="compositionally biased region" description="Pro residues" evidence="12">
    <location>
        <begin position="793"/>
        <end position="802"/>
    </location>
</feature>
<keyword evidence="16" id="KW-1185">Reference proteome</keyword>
<dbReference type="InterPro" id="IPR017970">
    <property type="entry name" value="Homeobox_CS"/>
</dbReference>
<keyword evidence="8 9" id="KW-0539">Nucleus</keyword>
<evidence type="ECO:0000256" key="1">
    <source>
        <dbReference type="ARBA" id="ARBA00004123"/>
    </source>
</evidence>
<feature type="compositionally biased region" description="Polar residues" evidence="12">
    <location>
        <begin position="546"/>
        <end position="568"/>
    </location>
</feature>
<dbReference type="AlphaFoldDB" id="A0A8E0VKK1"/>
<dbReference type="Proteomes" id="UP000728185">
    <property type="component" value="Unassembled WGS sequence"/>
</dbReference>
<evidence type="ECO:0000256" key="11">
    <source>
        <dbReference type="RuleBase" id="RU000682"/>
    </source>
</evidence>
<dbReference type="PROSITE" id="PS00027">
    <property type="entry name" value="HOMEOBOX_1"/>
    <property type="match status" value="1"/>
</dbReference>
<dbReference type="SMART" id="SM00132">
    <property type="entry name" value="LIM"/>
    <property type="match status" value="1"/>
</dbReference>
<dbReference type="GO" id="GO:0046872">
    <property type="term" value="F:metal ion binding"/>
    <property type="evidence" value="ECO:0007669"/>
    <property type="project" value="UniProtKB-KW"/>
</dbReference>
<dbReference type="InterPro" id="IPR050453">
    <property type="entry name" value="LIM_Homeobox_TF"/>
</dbReference>
<dbReference type="CDD" id="cd00086">
    <property type="entry name" value="homeodomain"/>
    <property type="match status" value="1"/>
</dbReference>
<dbReference type="InterPro" id="IPR009057">
    <property type="entry name" value="Homeodomain-like_sf"/>
</dbReference>
<dbReference type="SMART" id="SM00389">
    <property type="entry name" value="HOX"/>
    <property type="match status" value="1"/>
</dbReference>
<comment type="subcellular location">
    <subcellularLocation>
        <location evidence="1 9 11">Nucleus</location>
    </subcellularLocation>
</comment>
<dbReference type="InterPro" id="IPR001356">
    <property type="entry name" value="HD"/>
</dbReference>
<evidence type="ECO:0000256" key="4">
    <source>
        <dbReference type="ARBA" id="ARBA00022833"/>
    </source>
</evidence>
<feature type="region of interest" description="Disordered" evidence="12">
    <location>
        <begin position="522"/>
        <end position="568"/>
    </location>
</feature>
<feature type="domain" description="LIM zinc-binding" evidence="13">
    <location>
        <begin position="20"/>
        <end position="84"/>
    </location>
</feature>
<evidence type="ECO:0000256" key="8">
    <source>
        <dbReference type="ARBA" id="ARBA00023242"/>
    </source>
</evidence>
<feature type="compositionally biased region" description="Acidic residues" evidence="12">
    <location>
        <begin position="455"/>
        <end position="467"/>
    </location>
</feature>
<dbReference type="Gene3D" id="2.10.110.10">
    <property type="entry name" value="Cysteine Rich Protein"/>
    <property type="match status" value="1"/>
</dbReference>
<sequence>MYLLCLRVPYLQWSRRHYGPKCMACRKSIQIPELVQSVRNSLFHMRCFKCVLCERPLTTGDQFCLARDDKSLICHDHYNPTCSSSWGVNPGEMRLSTGSKFPWADSTSYGANVSRALAATISIDCIMRTAMPPGGNDSASAATNGESDSKGPEVKSIQCNMAVPPANTGITTTINSTYRTSPVTAIDGDRSPADGNTSVRNNVITSEHPNLPYSVECARGAIPFSASRYAATDTILRGLNAEGKCSRELASGETDSVWSSNGVDPIVKRDSEMFCRSFCGNERVPNTTGLPATEMGSISNILRTTSSKYPSDYYDLNDHTLQLISNNSAIRPCGTDAYPPPMVASRSPSPKTTKEDLGKSSDDSQYETTLSVSYGIAEKKHSILSVVQLTDPIAESSEVGPGKPQLTGSMDCKKDENTGSNSTTDAQGEGTDVVGGVDSFNKDKILSDRKLIAGDQDDEDDEEDDNDPLVHLDDELPYSANGSLNFADEDSSHLGDEEELNGESIHGSPRRLVHVINHQQQTPLHQQPGYDRQSSPILGHCGMPQSEASSQTSIGSDNGRSNSVITGQLGRTPSSALVGAVGGYAGGGSGAGGGGGGGAKRRGPRTTIKAKQLDTLKAAFAATPKPTRHVRESLAQETGLSMRVIQVWFQNRRSKERRMKQLNALGARRPFYRNPRRLRGLRPGLGTTDLSTEAALELMSNPAYSGYLVESNPQDFYNAIAAAAVAVSFSSNGSMPPGPLAYHPGSDQPNLNLTDLRTTGVPCELLDFPLNQMLPPFVQQAPPPPSQAQQAPTPTPSTLPPPTLHVTGSGALNGNPVVPSSHLTGPYVSQPTLSFLPPPPNNLSYPSASPFPPGSTALNCINNVDDSGKQGVRYHGSPGILNMQSPLSASTQSSMPNFGKPLNFTRPLSPSNLILPVSVPCTSHLISHSPSPMSMPPKLGSTQYFSEYPNHTELPGLVAGPHNPQITMFGRQTVCAPSGYP</sequence>
<evidence type="ECO:0000256" key="10">
    <source>
        <dbReference type="PROSITE-ProRule" id="PRU00125"/>
    </source>
</evidence>
<keyword evidence="7 9" id="KW-0371">Homeobox</keyword>
<evidence type="ECO:0000256" key="5">
    <source>
        <dbReference type="ARBA" id="ARBA00023038"/>
    </source>
</evidence>
<proteinExistence type="predicted"/>
<protein>
    <submittedName>
        <fullName evidence="15">LIM/homeobox protein Lhx1</fullName>
    </submittedName>
</protein>
<feature type="region of interest" description="Disordered" evidence="12">
    <location>
        <begin position="451"/>
        <end position="504"/>
    </location>
</feature>
<dbReference type="PROSITE" id="PS00478">
    <property type="entry name" value="LIM_DOMAIN_1"/>
    <property type="match status" value="1"/>
</dbReference>
<feature type="region of interest" description="Disordered" evidence="12">
    <location>
        <begin position="332"/>
        <end position="366"/>
    </location>
</feature>
<dbReference type="OrthoDB" id="10068367at2759"/>
<dbReference type="GO" id="GO:0005634">
    <property type="term" value="C:nucleus"/>
    <property type="evidence" value="ECO:0007669"/>
    <property type="project" value="UniProtKB-SubCell"/>
</dbReference>
<name>A0A8E0VKK1_9TREM</name>
<keyword evidence="2 10" id="KW-0479">Metal-binding</keyword>
<evidence type="ECO:0000256" key="9">
    <source>
        <dbReference type="PROSITE-ProRule" id="PRU00108"/>
    </source>
</evidence>
<dbReference type="FunFam" id="1.10.10.60:FF:000075">
    <property type="entry name" value="LIM/homeobox protein Lhx1"/>
    <property type="match status" value="1"/>
</dbReference>
<dbReference type="PANTHER" id="PTHR24208">
    <property type="entry name" value="LIM/HOMEOBOX PROTEIN LHX"/>
    <property type="match status" value="1"/>
</dbReference>
<dbReference type="PROSITE" id="PS50023">
    <property type="entry name" value="LIM_DOMAIN_2"/>
    <property type="match status" value="1"/>
</dbReference>
<dbReference type="PROSITE" id="PS50071">
    <property type="entry name" value="HOMEOBOX_2"/>
    <property type="match status" value="1"/>
</dbReference>
<keyword evidence="3" id="KW-0677">Repeat</keyword>